<dbReference type="SMART" id="SM01272">
    <property type="entry name" value="LsmAD"/>
    <property type="match status" value="1"/>
</dbReference>
<name>A0A5C3LHW5_COPMA</name>
<feature type="compositionally biased region" description="Polar residues" evidence="1">
    <location>
        <begin position="32"/>
        <end position="55"/>
    </location>
</feature>
<protein>
    <recommendedName>
        <fullName evidence="2">LsmAD domain-containing protein</fullName>
    </recommendedName>
</protein>
<evidence type="ECO:0000256" key="1">
    <source>
        <dbReference type="SAM" id="MobiDB-lite"/>
    </source>
</evidence>
<dbReference type="PANTHER" id="PTHR12854:SF7">
    <property type="entry name" value="ATAXIN-2 HOMOLOG"/>
    <property type="match status" value="1"/>
</dbReference>
<organism evidence="3 4">
    <name type="scientific">Coprinopsis marcescibilis</name>
    <name type="common">Agaric fungus</name>
    <name type="synonym">Psathyrella marcescibilis</name>
    <dbReference type="NCBI Taxonomy" id="230819"/>
    <lineage>
        <taxon>Eukaryota</taxon>
        <taxon>Fungi</taxon>
        <taxon>Dikarya</taxon>
        <taxon>Basidiomycota</taxon>
        <taxon>Agaricomycotina</taxon>
        <taxon>Agaricomycetes</taxon>
        <taxon>Agaricomycetidae</taxon>
        <taxon>Agaricales</taxon>
        <taxon>Agaricineae</taxon>
        <taxon>Psathyrellaceae</taxon>
        <taxon>Coprinopsis</taxon>
    </lineage>
</organism>
<feature type="compositionally biased region" description="Low complexity" evidence="1">
    <location>
        <begin position="469"/>
        <end position="478"/>
    </location>
</feature>
<keyword evidence="4" id="KW-1185">Reference proteome</keyword>
<feature type="compositionally biased region" description="Polar residues" evidence="1">
    <location>
        <begin position="563"/>
        <end position="578"/>
    </location>
</feature>
<dbReference type="Proteomes" id="UP000307440">
    <property type="component" value="Unassembled WGS sequence"/>
</dbReference>
<proteinExistence type="predicted"/>
<dbReference type="InterPro" id="IPR045117">
    <property type="entry name" value="ATXN2-like"/>
</dbReference>
<feature type="region of interest" description="Disordered" evidence="1">
    <location>
        <begin position="757"/>
        <end position="832"/>
    </location>
</feature>
<reference evidence="3 4" key="1">
    <citation type="journal article" date="2019" name="Nat. Ecol. Evol.">
        <title>Megaphylogeny resolves global patterns of mushroom evolution.</title>
        <authorList>
            <person name="Varga T."/>
            <person name="Krizsan K."/>
            <person name="Foldi C."/>
            <person name="Dima B."/>
            <person name="Sanchez-Garcia M."/>
            <person name="Sanchez-Ramirez S."/>
            <person name="Szollosi G.J."/>
            <person name="Szarkandi J.G."/>
            <person name="Papp V."/>
            <person name="Albert L."/>
            <person name="Andreopoulos W."/>
            <person name="Angelini C."/>
            <person name="Antonin V."/>
            <person name="Barry K.W."/>
            <person name="Bougher N.L."/>
            <person name="Buchanan P."/>
            <person name="Buyck B."/>
            <person name="Bense V."/>
            <person name="Catcheside P."/>
            <person name="Chovatia M."/>
            <person name="Cooper J."/>
            <person name="Damon W."/>
            <person name="Desjardin D."/>
            <person name="Finy P."/>
            <person name="Geml J."/>
            <person name="Haridas S."/>
            <person name="Hughes K."/>
            <person name="Justo A."/>
            <person name="Karasinski D."/>
            <person name="Kautmanova I."/>
            <person name="Kiss B."/>
            <person name="Kocsube S."/>
            <person name="Kotiranta H."/>
            <person name="LaButti K.M."/>
            <person name="Lechner B.E."/>
            <person name="Liimatainen K."/>
            <person name="Lipzen A."/>
            <person name="Lukacs Z."/>
            <person name="Mihaltcheva S."/>
            <person name="Morgado L.N."/>
            <person name="Niskanen T."/>
            <person name="Noordeloos M.E."/>
            <person name="Ohm R.A."/>
            <person name="Ortiz-Santana B."/>
            <person name="Ovrebo C."/>
            <person name="Racz N."/>
            <person name="Riley R."/>
            <person name="Savchenko A."/>
            <person name="Shiryaev A."/>
            <person name="Soop K."/>
            <person name="Spirin V."/>
            <person name="Szebenyi C."/>
            <person name="Tomsovsky M."/>
            <person name="Tulloss R.E."/>
            <person name="Uehling J."/>
            <person name="Grigoriev I.V."/>
            <person name="Vagvolgyi C."/>
            <person name="Papp T."/>
            <person name="Martin F.M."/>
            <person name="Miettinen O."/>
            <person name="Hibbett D.S."/>
            <person name="Nagy L.G."/>
        </authorList>
    </citation>
    <scope>NUCLEOTIDE SEQUENCE [LARGE SCALE GENOMIC DNA]</scope>
    <source>
        <strain evidence="3 4">CBS 121175</strain>
    </source>
</reference>
<dbReference type="EMBL" id="ML210158">
    <property type="protein sequence ID" value="TFK28121.1"/>
    <property type="molecule type" value="Genomic_DNA"/>
</dbReference>
<feature type="compositionally biased region" description="Pro residues" evidence="1">
    <location>
        <begin position="666"/>
        <end position="676"/>
    </location>
</feature>
<dbReference type="PANTHER" id="PTHR12854">
    <property type="entry name" value="ATAXIN 2-RELATED"/>
    <property type="match status" value="1"/>
</dbReference>
<evidence type="ECO:0000313" key="4">
    <source>
        <dbReference type="Proteomes" id="UP000307440"/>
    </source>
</evidence>
<dbReference type="AlphaFoldDB" id="A0A5C3LHW5"/>
<feature type="region of interest" description="Disordered" evidence="1">
    <location>
        <begin position="295"/>
        <end position="355"/>
    </location>
</feature>
<feature type="compositionally biased region" description="Low complexity" evidence="1">
    <location>
        <begin position="579"/>
        <end position="592"/>
    </location>
</feature>
<dbReference type="GO" id="GO:0010494">
    <property type="term" value="C:cytoplasmic stress granule"/>
    <property type="evidence" value="ECO:0007669"/>
    <property type="project" value="TreeGrafter"/>
</dbReference>
<dbReference type="OrthoDB" id="2275718at2759"/>
<gene>
    <name evidence="3" type="ORF">FA15DRAFT_665603</name>
</gene>
<accession>A0A5C3LHW5</accession>
<dbReference type="GO" id="GO:0034063">
    <property type="term" value="P:stress granule assembly"/>
    <property type="evidence" value="ECO:0007669"/>
    <property type="project" value="TreeGrafter"/>
</dbReference>
<feature type="compositionally biased region" description="Pro residues" evidence="1">
    <location>
        <begin position="807"/>
        <end position="832"/>
    </location>
</feature>
<dbReference type="STRING" id="230819.A0A5C3LHW5"/>
<dbReference type="Pfam" id="PF06741">
    <property type="entry name" value="LsmAD"/>
    <property type="match status" value="1"/>
</dbReference>
<evidence type="ECO:0000259" key="2">
    <source>
        <dbReference type="SMART" id="SM01272"/>
    </source>
</evidence>
<dbReference type="GO" id="GO:0003729">
    <property type="term" value="F:mRNA binding"/>
    <property type="evidence" value="ECO:0007669"/>
    <property type="project" value="TreeGrafter"/>
</dbReference>
<feature type="domain" description="LsmAD" evidence="2">
    <location>
        <begin position="213"/>
        <end position="283"/>
    </location>
</feature>
<feature type="region of interest" description="Disordered" evidence="1">
    <location>
        <begin position="657"/>
        <end position="682"/>
    </location>
</feature>
<sequence>MASTARQNKPVRKGGPEPVRRPPAWTGARASPTFSPSNTPRPQNPQSPNSASTFPSLGHANGNVRVDPQRDRVLHSLAGLTGTTVVLTTKTGQRYEGVVASTASEGDTSGATLKDVKDVANPGAPLKDHLFIPSTNIDSYTSGPADSKPTNGDSFRTDVEISAKRGVGRERELQAWVPSGDGNAGATLGDEDTFGPNTGSGAWDQFTANETLFGVKASFDEDVYTTRIDRNAPDFKERERNAQRIANEIMGTTTNNPHVAEERGLVDDSGINEEDKYGAVVRGAGAYVPPGARSKTGNIVLPGPPVQSSPNPEIPKVSVNGPDGTVAPAKIPSPAPGGAAPNVANKPPADPLPAFRDFVTNEKQRLNQKRQALVKSEMEKRMAELVKFSQNFKLNKPMPDDLVSILAKDEDKQKAIREKASKDAASAQARVIGASTPATASRGVLNGNKLIAKPTAQIPASKTVTGNLSQQSSTSSVQKTITNNAAASSSASGLATAPKPADGASATTKKISMVIQTIPPFKGSKPKAPVAAGPGANGAQAKPSTPASGSSGGVPLSPATAANRLNVNAPSFRTTKQGSASPSLSAASASVSPKPPKNEVTPHNPFFGTRPIKKSTPVNVKDDFNPFKHNKVVDASQVSAMWPYSGKRYVQLYPPPQHPQAQHQPHMPPPPVPTPMPQQSYDEDPAAQQAAAASRGYVYAYPHYGYPGQQHMMPGMPPPGPPGAYMQGHYMQPMPYPPGMPPPNAMYSPAMGQMPPPQAYMPPPGAYPPPPNGSGPRPSMPPTPIPSHAHPYYHQSPQMQHAVPYPMMMPPPAPPHPYDGSAPPPVPMGGHA</sequence>
<feature type="region of interest" description="Disordered" evidence="1">
    <location>
        <begin position="462"/>
        <end position="617"/>
    </location>
</feature>
<feature type="compositionally biased region" description="Low complexity" evidence="1">
    <location>
        <begin position="327"/>
        <end position="347"/>
    </location>
</feature>
<feature type="compositionally biased region" description="Pro residues" evidence="1">
    <location>
        <begin position="757"/>
        <end position="785"/>
    </location>
</feature>
<feature type="compositionally biased region" description="Low complexity" evidence="1">
    <location>
        <begin position="522"/>
        <end position="543"/>
    </location>
</feature>
<feature type="region of interest" description="Disordered" evidence="1">
    <location>
        <begin position="1"/>
        <end position="64"/>
    </location>
</feature>
<dbReference type="InterPro" id="IPR009604">
    <property type="entry name" value="LsmAD_domain"/>
</dbReference>
<evidence type="ECO:0000313" key="3">
    <source>
        <dbReference type="EMBL" id="TFK28121.1"/>
    </source>
</evidence>